<gene>
    <name evidence="2" type="ORF">E6W36_01200</name>
</gene>
<protein>
    <submittedName>
        <fullName evidence="2">Polymer-forming cytoskeletal protein</fullName>
    </submittedName>
</protein>
<proteinExistence type="inferred from homology"/>
<dbReference type="KEGG" id="hgn:E6W36_01200"/>
<dbReference type="Pfam" id="PF04519">
    <property type="entry name" value="Bactofilin"/>
    <property type="match status" value="1"/>
</dbReference>
<dbReference type="InterPro" id="IPR007607">
    <property type="entry name" value="BacA/B"/>
</dbReference>
<evidence type="ECO:0000313" key="2">
    <source>
        <dbReference type="EMBL" id="QCI78747.1"/>
    </source>
</evidence>
<dbReference type="AlphaFoldDB" id="A0A4D7C848"/>
<sequence>MFWKSSAAPANASRRPSTAEAGALSIIAADVEIHGDIVAAGELHIDGTIHGNVTCTCLVQGVTGKLFGQLTAQEVTLRGRVEGAIRARTVIVEHSAHITGDIVHENIRIDAGARMDGRLRPEDQAAALAGPPVLKAVPAT</sequence>
<dbReference type="RefSeq" id="WP_281277405.1">
    <property type="nucleotide sequence ID" value="NZ_CP039704.1"/>
</dbReference>
<dbReference type="Proteomes" id="UP000298714">
    <property type="component" value="Chromosome"/>
</dbReference>
<organism evidence="2 3">
    <name type="scientific">Hankyongella ginsenosidimutans</name>
    <dbReference type="NCBI Taxonomy" id="1763828"/>
    <lineage>
        <taxon>Bacteria</taxon>
        <taxon>Pseudomonadati</taxon>
        <taxon>Pseudomonadota</taxon>
        <taxon>Alphaproteobacteria</taxon>
        <taxon>Sphingomonadales</taxon>
        <taxon>Sphingomonadaceae</taxon>
        <taxon>Hankyongella</taxon>
    </lineage>
</organism>
<dbReference type="PANTHER" id="PTHR35024:SF4">
    <property type="entry name" value="POLYMER-FORMING CYTOSKELETAL PROTEIN"/>
    <property type="match status" value="1"/>
</dbReference>
<evidence type="ECO:0000256" key="1">
    <source>
        <dbReference type="ARBA" id="ARBA00044755"/>
    </source>
</evidence>
<reference evidence="3" key="1">
    <citation type="submission" date="2019-04" db="EMBL/GenBank/DDBJ databases">
        <title>Complete genome sequence of Sphingomonas sp. W1-2-3.</title>
        <authorList>
            <person name="Im W.T."/>
        </authorList>
    </citation>
    <scope>NUCLEOTIDE SEQUENCE [LARGE SCALE GENOMIC DNA]</scope>
    <source>
        <strain evidence="3">W1-2-3</strain>
    </source>
</reference>
<evidence type="ECO:0000313" key="3">
    <source>
        <dbReference type="Proteomes" id="UP000298714"/>
    </source>
</evidence>
<keyword evidence="3" id="KW-1185">Reference proteome</keyword>
<dbReference type="PANTHER" id="PTHR35024">
    <property type="entry name" value="HYPOTHETICAL CYTOSOLIC PROTEIN"/>
    <property type="match status" value="1"/>
</dbReference>
<dbReference type="EMBL" id="CP039704">
    <property type="protein sequence ID" value="QCI78747.1"/>
    <property type="molecule type" value="Genomic_DNA"/>
</dbReference>
<name>A0A4D7C848_9SPHN</name>
<accession>A0A4D7C848</accession>
<comment type="similarity">
    <text evidence="1">Belongs to the bactofilin family.</text>
</comment>